<evidence type="ECO:0000313" key="2">
    <source>
        <dbReference type="Proteomes" id="UP000014065"/>
    </source>
</evidence>
<evidence type="ECO:0000313" key="1">
    <source>
        <dbReference type="EMBL" id="EPA05364.1"/>
    </source>
</evidence>
<proteinExistence type="predicted"/>
<dbReference type="AlphaFoldDB" id="S2ESK4"/>
<comment type="caution">
    <text evidence="1">The sequence shown here is derived from an EMBL/GenBank/DDBJ whole genome shotgun (WGS) entry which is preliminary data.</text>
</comment>
<accession>S2ESK4</accession>
<dbReference type="Pfam" id="PF06348">
    <property type="entry name" value="DUF1059"/>
    <property type="match status" value="1"/>
</dbReference>
<sequence>MAKSFKCSDIGMKCDWTTRAFNMVDLMSKIARHVDEKHNISSLSNDLKLKIDRVTKEELVR</sequence>
<keyword evidence="2" id="KW-1185">Reference proteome</keyword>
<name>S2ESK4_9ARCH</name>
<dbReference type="EMBL" id="AHJG01000190">
    <property type="protein sequence ID" value="EPA05364.1"/>
    <property type="molecule type" value="Genomic_DNA"/>
</dbReference>
<dbReference type="OrthoDB" id="9023at2157"/>
<dbReference type="InterPro" id="IPR009409">
    <property type="entry name" value="DUF1059"/>
</dbReference>
<reference evidence="1 2" key="1">
    <citation type="journal article" date="2012" name="J. Bacteriol.">
        <title>Genome Sequence of "Candidatus Nitrosoarchaeum limnia" BG20, a Low-Salinity Ammonia-Oxidizing Archaeon from the San Francisco Bay Estuary.</title>
        <authorList>
            <person name="Mosier A.C."/>
            <person name="Allen E.E."/>
            <person name="Kim M."/>
            <person name="Ferriera S."/>
            <person name="Francis C.A."/>
        </authorList>
    </citation>
    <scope>NUCLEOTIDE SEQUENCE [LARGE SCALE GENOMIC DNA]</scope>
    <source>
        <strain evidence="1 2">BG20</strain>
    </source>
</reference>
<organism evidence="1 2">
    <name type="scientific">Candidatus Nitrosarchaeum limnium BG20</name>
    <dbReference type="NCBI Taxonomy" id="859192"/>
    <lineage>
        <taxon>Archaea</taxon>
        <taxon>Nitrososphaerota</taxon>
        <taxon>Nitrososphaeria</taxon>
        <taxon>Nitrosopumilales</taxon>
        <taxon>Nitrosopumilaceae</taxon>
        <taxon>Nitrosarchaeum</taxon>
    </lineage>
</organism>
<gene>
    <name evidence="1" type="ORF">BG20_I2069</name>
</gene>
<dbReference type="RefSeq" id="WP_010192491.1">
    <property type="nucleotide sequence ID" value="NZ_AHJG01000190.1"/>
</dbReference>
<evidence type="ECO:0008006" key="3">
    <source>
        <dbReference type="Google" id="ProtNLM"/>
    </source>
</evidence>
<dbReference type="Proteomes" id="UP000014065">
    <property type="component" value="Unassembled WGS sequence"/>
</dbReference>
<protein>
    <recommendedName>
        <fullName evidence="3">Small metal-binding protein</fullName>
    </recommendedName>
</protein>